<dbReference type="InParanoid" id="B7QJA3"/>
<evidence type="ECO:0000313" key="4">
    <source>
        <dbReference type="Proteomes" id="UP000001555"/>
    </source>
</evidence>
<protein>
    <submittedName>
        <fullName evidence="2 3">Uncharacterized protein</fullName>
    </submittedName>
</protein>
<evidence type="ECO:0000313" key="3">
    <source>
        <dbReference type="EnsemblMetazoa" id="ISCW023220-PA"/>
    </source>
</evidence>
<dbReference type="Proteomes" id="UP000001555">
    <property type="component" value="Unassembled WGS sequence"/>
</dbReference>
<gene>
    <name evidence="2" type="ORF">IscW_ISCW023220</name>
</gene>
<feature type="region of interest" description="Disordered" evidence="1">
    <location>
        <begin position="128"/>
        <end position="160"/>
    </location>
</feature>
<reference evidence="3" key="2">
    <citation type="submission" date="2020-05" db="UniProtKB">
        <authorList>
            <consortium name="EnsemblMetazoa"/>
        </authorList>
    </citation>
    <scope>IDENTIFICATION</scope>
    <source>
        <strain evidence="3">wikel</strain>
    </source>
</reference>
<organism>
    <name type="scientific">Ixodes scapularis</name>
    <name type="common">Black-legged tick</name>
    <name type="synonym">Deer tick</name>
    <dbReference type="NCBI Taxonomy" id="6945"/>
    <lineage>
        <taxon>Eukaryota</taxon>
        <taxon>Metazoa</taxon>
        <taxon>Ecdysozoa</taxon>
        <taxon>Arthropoda</taxon>
        <taxon>Chelicerata</taxon>
        <taxon>Arachnida</taxon>
        <taxon>Acari</taxon>
        <taxon>Parasitiformes</taxon>
        <taxon>Ixodida</taxon>
        <taxon>Ixodoidea</taxon>
        <taxon>Ixodidae</taxon>
        <taxon>Ixodinae</taxon>
        <taxon>Ixodes</taxon>
    </lineage>
</organism>
<dbReference type="PaxDb" id="6945-B7QJA3"/>
<reference evidence="2 4" key="1">
    <citation type="submission" date="2008-03" db="EMBL/GenBank/DDBJ databases">
        <title>Annotation of Ixodes scapularis.</title>
        <authorList>
            <consortium name="Ixodes scapularis Genome Project Consortium"/>
            <person name="Caler E."/>
            <person name="Hannick L.I."/>
            <person name="Bidwell S."/>
            <person name="Joardar V."/>
            <person name="Thiagarajan M."/>
            <person name="Amedeo P."/>
            <person name="Galinsky K.J."/>
            <person name="Schobel S."/>
            <person name="Inman J."/>
            <person name="Hostetler J."/>
            <person name="Miller J."/>
            <person name="Hammond M."/>
            <person name="Megy K."/>
            <person name="Lawson D."/>
            <person name="Kodira C."/>
            <person name="Sutton G."/>
            <person name="Meyer J."/>
            <person name="Hill C.A."/>
            <person name="Birren B."/>
            <person name="Nene V."/>
            <person name="Collins F."/>
            <person name="Alarcon-Chaidez F."/>
            <person name="Wikel S."/>
            <person name="Strausberg R."/>
        </authorList>
    </citation>
    <scope>NUCLEOTIDE SEQUENCE [LARGE SCALE GENOMIC DNA]</scope>
    <source>
        <strain evidence="4">Wikel</strain>
        <strain evidence="2">Wikel colony</strain>
    </source>
</reference>
<keyword evidence="4" id="KW-1185">Reference proteome</keyword>
<feature type="compositionally biased region" description="Basic and acidic residues" evidence="1">
    <location>
        <begin position="53"/>
        <end position="70"/>
    </location>
</feature>
<dbReference type="VEuPathDB" id="VectorBase:ISCW023220"/>
<proteinExistence type="predicted"/>
<accession>B7QJA3</accession>
<feature type="compositionally biased region" description="Gly residues" evidence="1">
    <location>
        <begin position="76"/>
        <end position="87"/>
    </location>
</feature>
<name>B7QJA3_IXOSC</name>
<dbReference type="EMBL" id="DS950928">
    <property type="protein sequence ID" value="EEC18925.1"/>
    <property type="molecule type" value="Genomic_DNA"/>
</dbReference>
<dbReference type="EnsemblMetazoa" id="ISCW023220-RA">
    <property type="protein sequence ID" value="ISCW023220-PA"/>
    <property type="gene ID" value="ISCW023220"/>
</dbReference>
<feature type="region of interest" description="Disordered" evidence="1">
    <location>
        <begin position="51"/>
        <end position="108"/>
    </location>
</feature>
<dbReference type="VEuPathDB" id="VectorBase:ISCI023220"/>
<dbReference type="HOGENOM" id="CLU_1306093_0_0_1"/>
<dbReference type="EMBL" id="ABJB010812914">
    <property type="status" value="NOT_ANNOTATED_CDS"/>
    <property type="molecule type" value="Genomic_DNA"/>
</dbReference>
<evidence type="ECO:0000313" key="2">
    <source>
        <dbReference type="EMBL" id="EEC18925.1"/>
    </source>
</evidence>
<dbReference type="AlphaFoldDB" id="B7QJA3"/>
<evidence type="ECO:0000256" key="1">
    <source>
        <dbReference type="SAM" id="MobiDB-lite"/>
    </source>
</evidence>
<sequence>MTLERAVPGVSHPAAGVGWRFSGCAAVSGGAIGAPSREEGAGGRLRGVAFRPRGVEEKHSGAARIPDGRSARRGSRGGSGFGRGSGKVKGSPDLPRVTRAPPSPGLPRHFVGEMFTFGPGFFLGKRGRWSADPGGPGSRRLRAGRARNERGVSSDAPSFTGPVCPAIPPTGHSPLPPSQVSVPRRRCSAIPDAARVHCFLPTRGTRARCQP</sequence>